<dbReference type="PANTHER" id="PTHR13696:SF99">
    <property type="entry name" value="COBYRINIC ACID AC-DIAMIDE SYNTHASE"/>
    <property type="match status" value="1"/>
</dbReference>
<dbReference type="KEGG" id="civ:IMZ16_09705"/>
<dbReference type="PANTHER" id="PTHR13696">
    <property type="entry name" value="P-LOOP CONTAINING NUCLEOSIDE TRIPHOSPHATE HYDROLASE"/>
    <property type="match status" value="1"/>
</dbReference>
<protein>
    <submittedName>
        <fullName evidence="2">ParA family protein</fullName>
    </submittedName>
</protein>
<dbReference type="Proteomes" id="UP000593605">
    <property type="component" value="Chromosome"/>
</dbReference>
<name>A0A7M1T1S1_9FLAO</name>
<dbReference type="AlphaFoldDB" id="A0A7M1T1S1"/>
<dbReference type="SUPFAM" id="SSF52540">
    <property type="entry name" value="P-loop containing nucleoside triphosphate hydrolases"/>
    <property type="match status" value="1"/>
</dbReference>
<dbReference type="Gene3D" id="3.40.50.300">
    <property type="entry name" value="P-loop containing nucleotide triphosphate hydrolases"/>
    <property type="match status" value="1"/>
</dbReference>
<dbReference type="EMBL" id="CP063145">
    <property type="protein sequence ID" value="QOR73769.1"/>
    <property type="molecule type" value="Genomic_DNA"/>
</dbReference>
<gene>
    <name evidence="2" type="ORF">IMZ16_09705</name>
</gene>
<dbReference type="RefSeq" id="WP_193439870.1">
    <property type="nucleotide sequence ID" value="NZ_CP063145.1"/>
</dbReference>
<evidence type="ECO:0000313" key="3">
    <source>
        <dbReference type="Proteomes" id="UP000593605"/>
    </source>
</evidence>
<reference evidence="2 3" key="1">
    <citation type="submission" date="2020-10" db="EMBL/GenBank/DDBJ databases">
        <title>Complete genome of Cruoricapor ignavus strain M1214 isolated from the blood culture of a febrile patient.</title>
        <authorList>
            <person name="Guglielmino C.J.D."/>
        </authorList>
    </citation>
    <scope>NUCLEOTIDE SEQUENCE [LARGE SCALE GENOMIC DNA]</scope>
    <source>
        <strain evidence="2 3">M1214</strain>
    </source>
</reference>
<proteinExistence type="predicted"/>
<accession>A0A7M1T1S1</accession>
<dbReference type="InterPro" id="IPR027417">
    <property type="entry name" value="P-loop_NTPase"/>
</dbReference>
<evidence type="ECO:0000313" key="2">
    <source>
        <dbReference type="EMBL" id="QOR73769.1"/>
    </source>
</evidence>
<organism evidence="2 3">
    <name type="scientific">Cruoricaptor ignavus</name>
    <dbReference type="NCBI Taxonomy" id="1118202"/>
    <lineage>
        <taxon>Bacteria</taxon>
        <taxon>Pseudomonadati</taxon>
        <taxon>Bacteroidota</taxon>
        <taxon>Flavobacteriia</taxon>
        <taxon>Flavobacteriales</taxon>
        <taxon>Weeksellaceae</taxon>
        <taxon>Cruoricaptor</taxon>
    </lineage>
</organism>
<dbReference type="Pfam" id="PF01656">
    <property type="entry name" value="CbiA"/>
    <property type="match status" value="1"/>
</dbReference>
<feature type="domain" description="CobQ/CobB/MinD/ParA nucleotide binding" evidence="1">
    <location>
        <begin position="3"/>
        <end position="128"/>
    </location>
</feature>
<evidence type="ECO:0000259" key="1">
    <source>
        <dbReference type="Pfam" id="PF01656"/>
    </source>
</evidence>
<sequence length="226" mass="26956">MIITFGTQKGGAGKTTLAIAFANYIACRTENTVRGYDYDFQKSFYGKWLEDEQVGKLHKLYDVEIFDEEKNQLFKDWDKILEMKESNEVYLFDMAGTLDRKYSDLLIYSDYIIIPFEYSDVSVKSTLVFRNFLGLIESESERIFIRSRYDKSYFYRNQEEMDIELSKYGILLKHPVYKRNILQKLNTRELNQQQKDAVRRPFDELLEIIGKQYSIEYKPQKKSEKC</sequence>
<dbReference type="InterPro" id="IPR002586">
    <property type="entry name" value="CobQ/CobB/MinD/ParA_Nub-bd_dom"/>
</dbReference>
<dbReference type="CDD" id="cd02042">
    <property type="entry name" value="ParAB_family"/>
    <property type="match status" value="1"/>
</dbReference>
<dbReference type="InterPro" id="IPR050678">
    <property type="entry name" value="DNA_Partitioning_ATPase"/>
</dbReference>